<protein>
    <submittedName>
        <fullName evidence="11">TRAP-type C4-dicarboxylate transport system permease small subunit</fullName>
    </submittedName>
</protein>
<dbReference type="InterPro" id="IPR007387">
    <property type="entry name" value="TRAP_DctQ"/>
</dbReference>
<evidence type="ECO:0000256" key="3">
    <source>
        <dbReference type="ARBA" id="ARBA00022475"/>
    </source>
</evidence>
<reference evidence="11 12" key="1">
    <citation type="submission" date="2018-05" db="EMBL/GenBank/DDBJ databases">
        <title>The Hungate 1000. A catalogue of reference genomes from the rumen microbiome.</title>
        <authorList>
            <person name="Kelly W."/>
        </authorList>
    </citation>
    <scope>NUCLEOTIDE SEQUENCE [LARGE SCALE GENOMIC DNA]</scope>
    <source>
        <strain evidence="11 12">NLAE-zl-C242</strain>
    </source>
</reference>
<dbReference type="AlphaFoldDB" id="A0A2Y9B8Q2"/>
<dbReference type="Proteomes" id="UP000245845">
    <property type="component" value="Unassembled WGS sequence"/>
</dbReference>
<keyword evidence="7 9" id="KW-0472">Membrane</keyword>
<keyword evidence="12" id="KW-1185">Reference proteome</keyword>
<feature type="domain" description="Tripartite ATP-independent periplasmic transporters DctQ component" evidence="10">
    <location>
        <begin position="23"/>
        <end position="151"/>
    </location>
</feature>
<dbReference type="Pfam" id="PF04290">
    <property type="entry name" value="DctQ"/>
    <property type="match status" value="1"/>
</dbReference>
<feature type="transmembrane region" description="Helical" evidence="9">
    <location>
        <begin position="81"/>
        <end position="107"/>
    </location>
</feature>
<dbReference type="OrthoDB" id="9814265at2"/>
<sequence>MKALGWLNKHFEEMLLIVLLMVMTLIMGVQVCARYIFNFSLSWTEELTRYLFVWSGFLSIGFATQKAIAIRLEQLTDKLKGLAKSAVFILDYVLEFVFLAYMIPAAWRYLMTAIESGQVSTACEMPMWMLQAAPFAGFLLAEVRLAQKFYLEIKKCRKKGGEACQQ</sequence>
<dbReference type="InterPro" id="IPR055348">
    <property type="entry name" value="DctQ"/>
</dbReference>
<evidence type="ECO:0000313" key="11">
    <source>
        <dbReference type="EMBL" id="PWJ31951.1"/>
    </source>
</evidence>
<accession>A0A2Y9B8Q2</accession>
<feature type="transmembrane region" description="Helical" evidence="9">
    <location>
        <begin position="14"/>
        <end position="37"/>
    </location>
</feature>
<dbReference type="EMBL" id="QGDL01000001">
    <property type="protein sequence ID" value="PWJ31951.1"/>
    <property type="molecule type" value="Genomic_DNA"/>
</dbReference>
<dbReference type="RefSeq" id="WP_109729328.1">
    <property type="nucleotide sequence ID" value="NZ_BAAACK010000007.1"/>
</dbReference>
<dbReference type="GO" id="GO:0005886">
    <property type="term" value="C:plasma membrane"/>
    <property type="evidence" value="ECO:0007669"/>
    <property type="project" value="UniProtKB-SubCell"/>
</dbReference>
<organism evidence="11 12">
    <name type="scientific">Faecalicatena orotica</name>
    <dbReference type="NCBI Taxonomy" id="1544"/>
    <lineage>
        <taxon>Bacteria</taxon>
        <taxon>Bacillati</taxon>
        <taxon>Bacillota</taxon>
        <taxon>Clostridia</taxon>
        <taxon>Lachnospirales</taxon>
        <taxon>Lachnospiraceae</taxon>
        <taxon>Faecalicatena</taxon>
    </lineage>
</organism>
<evidence type="ECO:0000256" key="8">
    <source>
        <dbReference type="ARBA" id="ARBA00038436"/>
    </source>
</evidence>
<keyword evidence="3" id="KW-1003">Cell membrane</keyword>
<keyword evidence="5 9" id="KW-0812">Transmembrane</keyword>
<dbReference type="GO" id="GO:0015740">
    <property type="term" value="P:C4-dicarboxylate transport"/>
    <property type="evidence" value="ECO:0007669"/>
    <property type="project" value="TreeGrafter"/>
</dbReference>
<dbReference type="GO" id="GO:0022857">
    <property type="term" value="F:transmembrane transporter activity"/>
    <property type="evidence" value="ECO:0007669"/>
    <property type="project" value="TreeGrafter"/>
</dbReference>
<evidence type="ECO:0000256" key="9">
    <source>
        <dbReference type="SAM" id="Phobius"/>
    </source>
</evidence>
<comment type="subcellular location">
    <subcellularLocation>
        <location evidence="1">Cell inner membrane</location>
        <topology evidence="1">Multi-pass membrane protein</topology>
    </subcellularLocation>
</comment>
<evidence type="ECO:0000256" key="7">
    <source>
        <dbReference type="ARBA" id="ARBA00023136"/>
    </source>
</evidence>
<evidence type="ECO:0000256" key="1">
    <source>
        <dbReference type="ARBA" id="ARBA00004429"/>
    </source>
</evidence>
<keyword evidence="6 9" id="KW-1133">Transmembrane helix</keyword>
<gene>
    <name evidence="11" type="ORF">A8806_101238</name>
</gene>
<keyword evidence="2" id="KW-0813">Transport</keyword>
<dbReference type="PANTHER" id="PTHR35011">
    <property type="entry name" value="2,3-DIKETO-L-GULONATE TRAP TRANSPORTER SMALL PERMEASE PROTEIN YIAM"/>
    <property type="match status" value="1"/>
</dbReference>
<evidence type="ECO:0000256" key="2">
    <source>
        <dbReference type="ARBA" id="ARBA00022448"/>
    </source>
</evidence>
<name>A0A2Y9B8Q2_9FIRM</name>
<evidence type="ECO:0000256" key="4">
    <source>
        <dbReference type="ARBA" id="ARBA00022519"/>
    </source>
</evidence>
<evidence type="ECO:0000313" key="12">
    <source>
        <dbReference type="Proteomes" id="UP000245845"/>
    </source>
</evidence>
<keyword evidence="4" id="KW-0997">Cell inner membrane</keyword>
<evidence type="ECO:0000256" key="5">
    <source>
        <dbReference type="ARBA" id="ARBA00022692"/>
    </source>
</evidence>
<proteinExistence type="inferred from homology"/>
<comment type="similarity">
    <text evidence="8">Belongs to the TRAP transporter small permease family.</text>
</comment>
<evidence type="ECO:0000256" key="6">
    <source>
        <dbReference type="ARBA" id="ARBA00022989"/>
    </source>
</evidence>
<feature type="transmembrane region" description="Helical" evidence="9">
    <location>
        <begin position="49"/>
        <end position="69"/>
    </location>
</feature>
<evidence type="ECO:0000259" key="10">
    <source>
        <dbReference type="Pfam" id="PF04290"/>
    </source>
</evidence>
<dbReference type="PANTHER" id="PTHR35011:SF2">
    <property type="entry name" value="2,3-DIKETO-L-GULONATE TRAP TRANSPORTER SMALL PERMEASE PROTEIN YIAM"/>
    <property type="match status" value="1"/>
</dbReference>
<comment type="caution">
    <text evidence="11">The sequence shown here is derived from an EMBL/GenBank/DDBJ whole genome shotgun (WGS) entry which is preliminary data.</text>
</comment>